<feature type="region of interest" description="Disordered" evidence="6">
    <location>
        <begin position="316"/>
        <end position="335"/>
    </location>
</feature>
<dbReference type="PROSITE" id="PS00108">
    <property type="entry name" value="PROTEIN_KINASE_ST"/>
    <property type="match status" value="1"/>
</dbReference>
<evidence type="ECO:0000256" key="2">
    <source>
        <dbReference type="ARBA" id="ARBA00022741"/>
    </source>
</evidence>
<dbReference type="InterPro" id="IPR011047">
    <property type="entry name" value="Quinoprotein_ADH-like_sf"/>
</dbReference>
<feature type="domain" description="Protein kinase" evidence="7">
    <location>
        <begin position="19"/>
        <end position="266"/>
    </location>
</feature>
<evidence type="ECO:0000313" key="9">
    <source>
        <dbReference type="Proteomes" id="UP001596035"/>
    </source>
</evidence>
<dbReference type="InterPro" id="IPR015943">
    <property type="entry name" value="WD40/YVTN_repeat-like_dom_sf"/>
</dbReference>
<dbReference type="Gene3D" id="3.30.200.20">
    <property type="entry name" value="Phosphorylase Kinase, domain 1"/>
    <property type="match status" value="1"/>
</dbReference>
<dbReference type="EMBL" id="JBHSKN010000006">
    <property type="protein sequence ID" value="MFC5239436.1"/>
    <property type="molecule type" value="Genomic_DNA"/>
</dbReference>
<sequence length="714" mass="73687">MAELVRPLGTGDPERLGPWRLLGVLGAGGMGTVYLGQAGRRLAAVKTLRSENAGDPHFLARFEREIRAAGAVRNPCIAKVYDADLDGRVPWFAGEFVPGPTLERTVTDRGPLPPEAVRVLGALLAHALLALHAAGVVHRDLKPSNVLLTADGVRVVDFGIARVPDATTLTLAAQRPGSAGYMSPEQVLGGELGPPSDVFVLGALLTYASTGHHAFGAQAALVDFAIAHEEPDLTSVPDGLRQVLARCLAKDPAPRPTAAELQELWSGGGGRARAGAGAALLGRVPARVPVPVPVPADWLPSGVLLDIAARERRAAELAGRPVPGERPGGRRPPRRRSVLAAAGGSLLLAGAGAAAWRWYADDGARNDAAAAPVPRWTGAPGTQPDPLWEVSGLAPEPPFPPTAAGTLLLAALPGDGVVALDSRTGEERWRTEDIRTVVTAGRPLALDGDGAPVALAPDTGDVRWRGSGGLRTLLAADGDTVYGLDGSGGITAVRTGDGTRRWRRAAPSGTGTAAQATVAHGLLLLTGDDGVVHALRTRDGAEAWRQDTGTDAALRPAAGDGGVYLGGARLRALRPADGERLWELPSQDSAEGSTGFGPPTVRGDHLYAADGDVLRRVARRDPASGAEFDMGGTWDPFGGPSGSRAGVAPVVAGDGVHLTPADPAAGVLAVRISTMEEQYRFVPPGDPAGAWLVAVVRGIPVMQCGERLFALPPL</sequence>
<dbReference type="Gene3D" id="1.10.510.10">
    <property type="entry name" value="Transferase(Phosphotransferase) domain 1"/>
    <property type="match status" value="1"/>
</dbReference>
<dbReference type="SUPFAM" id="SSF56112">
    <property type="entry name" value="Protein kinase-like (PK-like)"/>
    <property type="match status" value="1"/>
</dbReference>
<keyword evidence="1 8" id="KW-0808">Transferase</keyword>
<feature type="binding site" evidence="5">
    <location>
        <position position="46"/>
    </location>
    <ligand>
        <name>ATP</name>
        <dbReference type="ChEBI" id="CHEBI:30616"/>
    </ligand>
</feature>
<evidence type="ECO:0000256" key="1">
    <source>
        <dbReference type="ARBA" id="ARBA00022679"/>
    </source>
</evidence>
<evidence type="ECO:0000256" key="4">
    <source>
        <dbReference type="ARBA" id="ARBA00022840"/>
    </source>
</evidence>
<dbReference type="CDD" id="cd14014">
    <property type="entry name" value="STKc_PknB_like"/>
    <property type="match status" value="1"/>
</dbReference>
<proteinExistence type="predicted"/>
<dbReference type="SMART" id="SM00564">
    <property type="entry name" value="PQQ"/>
    <property type="match status" value="4"/>
</dbReference>
<keyword evidence="9" id="KW-1185">Reference proteome</keyword>
<organism evidence="8 9">
    <name type="scientific">Streptomyces atrovirens</name>
    <dbReference type="NCBI Taxonomy" id="285556"/>
    <lineage>
        <taxon>Bacteria</taxon>
        <taxon>Bacillati</taxon>
        <taxon>Actinomycetota</taxon>
        <taxon>Actinomycetes</taxon>
        <taxon>Kitasatosporales</taxon>
        <taxon>Streptomycetaceae</taxon>
        <taxon>Streptomyces</taxon>
    </lineage>
</organism>
<evidence type="ECO:0000259" key="7">
    <source>
        <dbReference type="PROSITE" id="PS50011"/>
    </source>
</evidence>
<name>A0ABW0DLV2_9ACTN</name>
<dbReference type="Gene3D" id="2.130.10.10">
    <property type="entry name" value="YVTN repeat-like/Quinoprotein amine dehydrogenase"/>
    <property type="match status" value="2"/>
</dbReference>
<dbReference type="InterPro" id="IPR017441">
    <property type="entry name" value="Protein_kinase_ATP_BS"/>
</dbReference>
<keyword evidence="4 5" id="KW-0067">ATP-binding</keyword>
<evidence type="ECO:0000313" key="8">
    <source>
        <dbReference type="EMBL" id="MFC5239436.1"/>
    </source>
</evidence>
<dbReference type="PANTHER" id="PTHR43289:SF34">
    <property type="entry name" value="SERINE_THREONINE-PROTEIN KINASE YBDM-RELATED"/>
    <property type="match status" value="1"/>
</dbReference>
<dbReference type="GO" id="GO:0004674">
    <property type="term" value="F:protein serine/threonine kinase activity"/>
    <property type="evidence" value="ECO:0007669"/>
    <property type="project" value="UniProtKB-EC"/>
</dbReference>
<dbReference type="PROSITE" id="PS50011">
    <property type="entry name" value="PROTEIN_KINASE_DOM"/>
    <property type="match status" value="1"/>
</dbReference>
<comment type="caution">
    <text evidence="8">The sequence shown here is derived from an EMBL/GenBank/DDBJ whole genome shotgun (WGS) entry which is preliminary data.</text>
</comment>
<dbReference type="InterPro" id="IPR008271">
    <property type="entry name" value="Ser/Thr_kinase_AS"/>
</dbReference>
<dbReference type="InterPro" id="IPR011009">
    <property type="entry name" value="Kinase-like_dom_sf"/>
</dbReference>
<dbReference type="Proteomes" id="UP001596035">
    <property type="component" value="Unassembled WGS sequence"/>
</dbReference>
<dbReference type="InterPro" id="IPR018391">
    <property type="entry name" value="PQQ_b-propeller_rpt"/>
</dbReference>
<dbReference type="PANTHER" id="PTHR43289">
    <property type="entry name" value="MITOGEN-ACTIVATED PROTEIN KINASE KINASE KINASE 20-RELATED"/>
    <property type="match status" value="1"/>
</dbReference>
<dbReference type="RefSeq" id="WP_382052047.1">
    <property type="nucleotide sequence ID" value="NZ_JBHSKN010000006.1"/>
</dbReference>
<evidence type="ECO:0000256" key="5">
    <source>
        <dbReference type="PROSITE-ProRule" id="PRU10141"/>
    </source>
</evidence>
<accession>A0ABW0DLV2</accession>
<keyword evidence="2 5" id="KW-0547">Nucleotide-binding</keyword>
<keyword evidence="3 8" id="KW-0418">Kinase</keyword>
<dbReference type="InterPro" id="IPR002372">
    <property type="entry name" value="PQQ_rpt_dom"/>
</dbReference>
<gene>
    <name evidence="8" type="ORF">ACFPWV_05845</name>
</gene>
<dbReference type="InterPro" id="IPR000719">
    <property type="entry name" value="Prot_kinase_dom"/>
</dbReference>
<dbReference type="PROSITE" id="PS00107">
    <property type="entry name" value="PROTEIN_KINASE_ATP"/>
    <property type="match status" value="1"/>
</dbReference>
<protein>
    <submittedName>
        <fullName evidence="8">Serine/threonine-protein kinase</fullName>
        <ecNumber evidence="8">2.7.11.1</ecNumber>
    </submittedName>
</protein>
<feature type="region of interest" description="Disordered" evidence="6">
    <location>
        <begin position="583"/>
        <end position="602"/>
    </location>
</feature>
<dbReference type="Pfam" id="PF13360">
    <property type="entry name" value="PQQ_2"/>
    <property type="match status" value="1"/>
</dbReference>
<reference evidence="9" key="1">
    <citation type="journal article" date="2019" name="Int. J. Syst. Evol. Microbiol.">
        <title>The Global Catalogue of Microorganisms (GCM) 10K type strain sequencing project: providing services to taxonomists for standard genome sequencing and annotation.</title>
        <authorList>
            <consortium name="The Broad Institute Genomics Platform"/>
            <consortium name="The Broad Institute Genome Sequencing Center for Infectious Disease"/>
            <person name="Wu L."/>
            <person name="Ma J."/>
        </authorList>
    </citation>
    <scope>NUCLEOTIDE SEQUENCE [LARGE SCALE GENOMIC DNA]</scope>
    <source>
        <strain evidence="9">CGMCC 4.7131</strain>
    </source>
</reference>
<dbReference type="SUPFAM" id="SSF50998">
    <property type="entry name" value="Quinoprotein alcohol dehydrogenase-like"/>
    <property type="match status" value="2"/>
</dbReference>
<dbReference type="EC" id="2.7.11.1" evidence="8"/>
<dbReference type="SMART" id="SM00220">
    <property type="entry name" value="S_TKc"/>
    <property type="match status" value="1"/>
</dbReference>
<evidence type="ECO:0000256" key="3">
    <source>
        <dbReference type="ARBA" id="ARBA00022777"/>
    </source>
</evidence>
<dbReference type="Pfam" id="PF00069">
    <property type="entry name" value="Pkinase"/>
    <property type="match status" value="1"/>
</dbReference>
<evidence type="ECO:0000256" key="6">
    <source>
        <dbReference type="SAM" id="MobiDB-lite"/>
    </source>
</evidence>